<keyword evidence="3" id="KW-1185">Reference proteome</keyword>
<sequence>MMDPISFWMKANVFWIRMYQNQQETCLRMLCSMSRSMPRESAAEIGAEAESLKNTLRPASRSSTQAKRPVPKLAPRVTKASVPV</sequence>
<name>A0ABT5T5C4_9RHOB</name>
<evidence type="ECO:0000313" key="2">
    <source>
        <dbReference type="EMBL" id="MDD7970313.1"/>
    </source>
</evidence>
<gene>
    <name evidence="2" type="ORF">PUT78_04310</name>
</gene>
<reference evidence="2" key="1">
    <citation type="submission" date="2023-02" db="EMBL/GenBank/DDBJ databases">
        <title>Description of Roseinatronobacter alkalisoli sp. nov., an alkaliphilic bacerium isolated from soda soil.</title>
        <authorList>
            <person name="Wei W."/>
        </authorList>
    </citation>
    <scope>NUCLEOTIDE SEQUENCE</scope>
    <source>
        <strain evidence="2">HJB301</strain>
    </source>
</reference>
<dbReference type="RefSeq" id="WP_274350931.1">
    <property type="nucleotide sequence ID" value="NZ_JAQZSM010000003.1"/>
</dbReference>
<comment type="caution">
    <text evidence="2">The sequence shown here is derived from an EMBL/GenBank/DDBJ whole genome shotgun (WGS) entry which is preliminary data.</text>
</comment>
<accession>A0ABT5T5C4</accession>
<proteinExistence type="predicted"/>
<evidence type="ECO:0000313" key="3">
    <source>
        <dbReference type="Proteomes" id="UP001431784"/>
    </source>
</evidence>
<protein>
    <submittedName>
        <fullName evidence="2">Uncharacterized protein</fullName>
    </submittedName>
</protein>
<dbReference type="EMBL" id="JAQZSM010000003">
    <property type="protein sequence ID" value="MDD7970313.1"/>
    <property type="molecule type" value="Genomic_DNA"/>
</dbReference>
<organism evidence="2 3">
    <name type="scientific">Roseinatronobacter alkalisoli</name>
    <dbReference type="NCBI Taxonomy" id="3028235"/>
    <lineage>
        <taxon>Bacteria</taxon>
        <taxon>Pseudomonadati</taxon>
        <taxon>Pseudomonadota</taxon>
        <taxon>Alphaproteobacteria</taxon>
        <taxon>Rhodobacterales</taxon>
        <taxon>Paracoccaceae</taxon>
        <taxon>Roseinatronobacter</taxon>
    </lineage>
</organism>
<dbReference type="Proteomes" id="UP001431784">
    <property type="component" value="Unassembled WGS sequence"/>
</dbReference>
<feature type="region of interest" description="Disordered" evidence="1">
    <location>
        <begin position="54"/>
        <end position="84"/>
    </location>
</feature>
<evidence type="ECO:0000256" key="1">
    <source>
        <dbReference type="SAM" id="MobiDB-lite"/>
    </source>
</evidence>